<feature type="transmembrane region" description="Helical" evidence="9">
    <location>
        <begin position="460"/>
        <end position="484"/>
    </location>
</feature>
<evidence type="ECO:0000256" key="6">
    <source>
        <dbReference type="ARBA" id="ARBA00022989"/>
    </source>
</evidence>
<keyword evidence="6 9" id="KW-1133">Transmembrane helix</keyword>
<evidence type="ECO:0000256" key="1">
    <source>
        <dbReference type="ARBA" id="ARBA00004651"/>
    </source>
</evidence>
<evidence type="ECO:0000259" key="10">
    <source>
        <dbReference type="PROSITE" id="PS50850"/>
    </source>
</evidence>
<name>A0ABD2D1F1_VESMC</name>
<keyword evidence="5 9" id="KW-0812">Transmembrane</keyword>
<keyword evidence="3" id="KW-1003">Cell membrane</keyword>
<keyword evidence="2" id="KW-0813">Transport</keyword>
<keyword evidence="7 9" id="KW-0472">Membrane</keyword>
<dbReference type="PRINTS" id="PR00171">
    <property type="entry name" value="SUGRTRNSPORT"/>
</dbReference>
<feature type="transmembrane region" description="Helical" evidence="9">
    <location>
        <begin position="226"/>
        <end position="247"/>
    </location>
</feature>
<feature type="transmembrane region" description="Helical" evidence="9">
    <location>
        <begin position="525"/>
        <end position="550"/>
    </location>
</feature>
<feature type="transmembrane region" description="Helical" evidence="9">
    <location>
        <begin position="562"/>
        <end position="582"/>
    </location>
</feature>
<dbReference type="InterPro" id="IPR050549">
    <property type="entry name" value="MFS_Trehalose_Transporter"/>
</dbReference>
<dbReference type="Pfam" id="PF00083">
    <property type="entry name" value="Sugar_tr"/>
    <property type="match status" value="1"/>
</dbReference>
<dbReference type="EMBL" id="JAYRBN010000008">
    <property type="protein sequence ID" value="KAL2750670.1"/>
    <property type="molecule type" value="Genomic_DNA"/>
</dbReference>
<dbReference type="InterPro" id="IPR005829">
    <property type="entry name" value="Sugar_transporter_CS"/>
</dbReference>
<protein>
    <submittedName>
        <fullName evidence="11">Facilitated trehalose transporter Tret1-2 isoform X2</fullName>
    </submittedName>
</protein>
<comment type="subcellular location">
    <subcellularLocation>
        <location evidence="1">Cell membrane</location>
        <topology evidence="1">Multi-pass membrane protein</topology>
    </subcellularLocation>
</comment>
<evidence type="ECO:0000313" key="11">
    <source>
        <dbReference type="EMBL" id="KAL2750670.1"/>
    </source>
</evidence>
<feature type="transmembrane region" description="Helical" evidence="9">
    <location>
        <begin position="342"/>
        <end position="359"/>
    </location>
</feature>
<dbReference type="InterPro" id="IPR003663">
    <property type="entry name" value="Sugar/inositol_transpt"/>
</dbReference>
<dbReference type="PANTHER" id="PTHR48021:SF46">
    <property type="entry name" value="MAJOR FACILITATOR SUPERFAMILY (MFS) PROFILE DOMAIN-CONTAINING PROTEIN"/>
    <property type="match status" value="1"/>
</dbReference>
<dbReference type="InterPro" id="IPR005828">
    <property type="entry name" value="MFS_sugar_transport-like"/>
</dbReference>
<reference evidence="11 12" key="1">
    <citation type="journal article" date="2024" name="Ann. Entomol. Soc. Am.">
        <title>Genomic analyses of the southern and eastern yellowjacket wasps (Hymenoptera: Vespidae) reveal evolutionary signatures of social life.</title>
        <authorList>
            <person name="Catto M.A."/>
            <person name="Caine P.B."/>
            <person name="Orr S.E."/>
            <person name="Hunt B.G."/>
            <person name="Goodisman M.A.D."/>
        </authorList>
    </citation>
    <scope>NUCLEOTIDE SEQUENCE [LARGE SCALE GENOMIC DNA]</scope>
    <source>
        <strain evidence="11">232</strain>
        <tissue evidence="11">Head and thorax</tissue>
    </source>
</reference>
<feature type="transmembrane region" description="Helical" evidence="9">
    <location>
        <begin position="429"/>
        <end position="448"/>
    </location>
</feature>
<dbReference type="PROSITE" id="PS00217">
    <property type="entry name" value="SUGAR_TRANSPORT_2"/>
    <property type="match status" value="1"/>
</dbReference>
<evidence type="ECO:0000256" key="3">
    <source>
        <dbReference type="ARBA" id="ARBA00022475"/>
    </source>
</evidence>
<evidence type="ECO:0000256" key="9">
    <source>
        <dbReference type="SAM" id="Phobius"/>
    </source>
</evidence>
<evidence type="ECO:0000256" key="2">
    <source>
        <dbReference type="ARBA" id="ARBA00022448"/>
    </source>
</evidence>
<dbReference type="Proteomes" id="UP001607303">
    <property type="component" value="Unassembled WGS sequence"/>
</dbReference>
<dbReference type="SUPFAM" id="SSF103473">
    <property type="entry name" value="MFS general substrate transporter"/>
    <property type="match status" value="1"/>
</dbReference>
<gene>
    <name evidence="11" type="ORF">V1477_000773</name>
</gene>
<sequence>MKRENENGETHLSISPYSLHSIQQGRVLDPGRRQSGLVRHASLLQQHVSDALHDALVSRKGPHAILRSLGLCHKHASGLPSCHHRHGAILRMEENHLPLRLPRRLRTYKLPAAKKRYCFERKTREAKEEEDASRCFLNSEKVVRVVGATPDKTAGGTQQEISITSESHEISPRKGIMDGEICRQALIGLVCNLLVIDSGLQEGWSTPTIPKFTSQEDPLRVNNDQIAWIVNLMYVGVGLGSTMPFFLMNRIGRKKTLLLAAVPKIISWILIGIATDRASIFCGRILAGIGCGISYSVLPIYFGEISSKRTRGLLGTMMAVNLNVGVLLICSIGLWISRFTMSMIAVCVPILFLVTFAWLPESSVFLTRRNELSLAEKTLRWALGKDDIDEELEEIQRTLTMEDSSKKLNFLETVKETYKNKENGRAFRIVLILYSALTLTGGAPILAYQSDIFEKANFEVSTNLSIIVTGCTIVVAGIACVLLVRLTGKRTLLFVSAPTCLFSLITLAIFFTLLSAGYDVSKFNWIPSVFIMIYVLGYGLALNPMPLAYLGEIFPFEMKRAAAIFTSLYYAGTTTVVIKYYQVTQDVYGTHVPMWTFTVITMVLWILIYFFVPETEGKTLEEILLELKNEK</sequence>
<feature type="transmembrane region" description="Helical" evidence="9">
    <location>
        <begin position="314"/>
        <end position="336"/>
    </location>
</feature>
<keyword evidence="4" id="KW-0762">Sugar transport</keyword>
<dbReference type="Gene3D" id="1.20.1250.20">
    <property type="entry name" value="MFS general substrate transporter like domains"/>
    <property type="match status" value="1"/>
</dbReference>
<dbReference type="AlphaFoldDB" id="A0ABD2D1F1"/>
<feature type="transmembrane region" description="Helical" evidence="9">
    <location>
        <begin position="491"/>
        <end position="513"/>
    </location>
</feature>
<organism evidence="11 12">
    <name type="scientific">Vespula maculifrons</name>
    <name type="common">Eastern yellow jacket</name>
    <name type="synonym">Wasp</name>
    <dbReference type="NCBI Taxonomy" id="7453"/>
    <lineage>
        <taxon>Eukaryota</taxon>
        <taxon>Metazoa</taxon>
        <taxon>Ecdysozoa</taxon>
        <taxon>Arthropoda</taxon>
        <taxon>Hexapoda</taxon>
        <taxon>Insecta</taxon>
        <taxon>Pterygota</taxon>
        <taxon>Neoptera</taxon>
        <taxon>Endopterygota</taxon>
        <taxon>Hymenoptera</taxon>
        <taxon>Apocrita</taxon>
        <taxon>Aculeata</taxon>
        <taxon>Vespoidea</taxon>
        <taxon>Vespidae</taxon>
        <taxon>Vespinae</taxon>
        <taxon>Vespula</taxon>
    </lineage>
</organism>
<dbReference type="PANTHER" id="PTHR48021">
    <property type="match status" value="1"/>
</dbReference>
<dbReference type="FunFam" id="1.20.1250.20:FF:000218">
    <property type="entry name" value="facilitated trehalose transporter Tret1"/>
    <property type="match status" value="1"/>
</dbReference>
<evidence type="ECO:0000256" key="4">
    <source>
        <dbReference type="ARBA" id="ARBA00022597"/>
    </source>
</evidence>
<dbReference type="GO" id="GO:0005886">
    <property type="term" value="C:plasma membrane"/>
    <property type="evidence" value="ECO:0007669"/>
    <property type="project" value="UniProtKB-SubCell"/>
</dbReference>
<feature type="transmembrane region" description="Helical" evidence="9">
    <location>
        <begin position="281"/>
        <end position="302"/>
    </location>
</feature>
<dbReference type="InterPro" id="IPR020846">
    <property type="entry name" value="MFS_dom"/>
</dbReference>
<accession>A0ABD2D1F1</accession>
<feature type="transmembrane region" description="Helical" evidence="9">
    <location>
        <begin position="594"/>
        <end position="612"/>
    </location>
</feature>
<evidence type="ECO:0000256" key="5">
    <source>
        <dbReference type="ARBA" id="ARBA00022692"/>
    </source>
</evidence>
<proteinExistence type="predicted"/>
<keyword evidence="8" id="KW-0325">Glycoprotein</keyword>
<evidence type="ECO:0000256" key="7">
    <source>
        <dbReference type="ARBA" id="ARBA00023136"/>
    </source>
</evidence>
<feature type="transmembrane region" description="Helical" evidence="9">
    <location>
        <begin position="256"/>
        <end position="275"/>
    </location>
</feature>
<keyword evidence="12" id="KW-1185">Reference proteome</keyword>
<dbReference type="InterPro" id="IPR036259">
    <property type="entry name" value="MFS_trans_sf"/>
</dbReference>
<comment type="caution">
    <text evidence="11">The sequence shown here is derived from an EMBL/GenBank/DDBJ whole genome shotgun (WGS) entry which is preliminary data.</text>
</comment>
<evidence type="ECO:0000256" key="8">
    <source>
        <dbReference type="ARBA" id="ARBA00023180"/>
    </source>
</evidence>
<feature type="domain" description="Major facilitator superfamily (MFS) profile" evidence="10">
    <location>
        <begin position="183"/>
        <end position="616"/>
    </location>
</feature>
<evidence type="ECO:0000313" key="12">
    <source>
        <dbReference type="Proteomes" id="UP001607303"/>
    </source>
</evidence>
<dbReference type="PROSITE" id="PS50850">
    <property type="entry name" value="MFS"/>
    <property type="match status" value="1"/>
</dbReference>